<protein>
    <recommendedName>
        <fullName evidence="3">Exo-alpha-sialidase</fullName>
    </recommendedName>
</protein>
<comment type="caution">
    <text evidence="1">The sequence shown here is derived from an EMBL/GenBank/DDBJ whole genome shotgun (WGS) entry which is preliminary data.</text>
</comment>
<gene>
    <name evidence="1" type="ORF">J3R75_000447</name>
</gene>
<proteinExistence type="predicted"/>
<dbReference type="SUPFAM" id="SSF50939">
    <property type="entry name" value="Sialidases"/>
    <property type="match status" value="1"/>
</dbReference>
<dbReference type="CDD" id="cd15482">
    <property type="entry name" value="Sialidase_non-viral"/>
    <property type="match status" value="1"/>
</dbReference>
<name>A0AAE4AME3_9BACT</name>
<dbReference type="RefSeq" id="WP_307259663.1">
    <property type="nucleotide sequence ID" value="NZ_JAUSVL010000001.1"/>
</dbReference>
<evidence type="ECO:0000313" key="1">
    <source>
        <dbReference type="EMBL" id="MDQ0288340.1"/>
    </source>
</evidence>
<sequence length="397" mass="44609">MQLISDREDIIYRSPWPQDLYCYTPSLAEGFADRLLLSFDLAGPGLKNLPGPKTDIGDYGSNQLHIYVSDDRGHSWRPSATMAMLHARIFKAGKALYSIGHSGRLIISRSDDNGETWSNPVVLNEGPLNWHQSAGSIDYRHGKVYVSMEHSPFKDRWGGGDPILMAARENDDLCQLASWTFSNKAEFLALTPRSKDVCGANPTCWLESNVVRIYDQNHLLYDPDDRTVLLFLRLNSMLDNYAALLKGYEAADGSLTLDTVKQPDGTPLLYVPFPGGGMKFQLTYDPQDKLYWLIATQSAYTGMSKKNVPFRERRRLELYYSQNLFDWGSAGMVAIGPAEHASRHYASLLIVADDMLVLSRSGDLDAKNCHDTNLITLHRIPNFRHLAPPPFNPADKH</sequence>
<dbReference type="AlphaFoldDB" id="A0AAE4AME3"/>
<evidence type="ECO:0000313" key="2">
    <source>
        <dbReference type="Proteomes" id="UP001238163"/>
    </source>
</evidence>
<dbReference type="Gene3D" id="2.120.10.10">
    <property type="match status" value="1"/>
</dbReference>
<dbReference type="InterPro" id="IPR036278">
    <property type="entry name" value="Sialidase_sf"/>
</dbReference>
<keyword evidence="2" id="KW-1185">Reference proteome</keyword>
<reference evidence="1" key="1">
    <citation type="submission" date="2023-07" db="EMBL/GenBank/DDBJ databases">
        <title>Genomic Encyclopedia of Type Strains, Phase IV (KMG-IV): sequencing the most valuable type-strain genomes for metagenomic binning, comparative biology and taxonomic classification.</title>
        <authorList>
            <person name="Goeker M."/>
        </authorList>
    </citation>
    <scope>NUCLEOTIDE SEQUENCE</scope>
    <source>
        <strain evidence="1">DSM 24202</strain>
    </source>
</reference>
<dbReference type="EMBL" id="JAUSVL010000001">
    <property type="protein sequence ID" value="MDQ0288340.1"/>
    <property type="molecule type" value="Genomic_DNA"/>
</dbReference>
<accession>A0AAE4AME3</accession>
<dbReference type="Proteomes" id="UP001238163">
    <property type="component" value="Unassembled WGS sequence"/>
</dbReference>
<organism evidence="1 2">
    <name type="scientific">Oligosphaera ethanolica</name>
    <dbReference type="NCBI Taxonomy" id="760260"/>
    <lineage>
        <taxon>Bacteria</taxon>
        <taxon>Pseudomonadati</taxon>
        <taxon>Lentisphaerota</taxon>
        <taxon>Oligosphaeria</taxon>
        <taxon>Oligosphaerales</taxon>
        <taxon>Oligosphaeraceae</taxon>
        <taxon>Oligosphaera</taxon>
    </lineage>
</organism>
<evidence type="ECO:0008006" key="3">
    <source>
        <dbReference type="Google" id="ProtNLM"/>
    </source>
</evidence>